<dbReference type="HOGENOM" id="CLU_009834_6_1_1"/>
<keyword evidence="2" id="KW-1185">Reference proteome</keyword>
<organism evidence="1 2">
    <name type="scientific">Thanatephorus cucumeris (strain AG1-IA)</name>
    <name type="common">Rice sheath blight fungus</name>
    <name type="synonym">Rhizoctonia solani</name>
    <dbReference type="NCBI Taxonomy" id="983506"/>
    <lineage>
        <taxon>Eukaryota</taxon>
        <taxon>Fungi</taxon>
        <taxon>Dikarya</taxon>
        <taxon>Basidiomycota</taxon>
        <taxon>Agaricomycotina</taxon>
        <taxon>Agaricomycetes</taxon>
        <taxon>Cantharellales</taxon>
        <taxon>Ceratobasidiaceae</taxon>
        <taxon>Rhizoctonia</taxon>
        <taxon>Rhizoctonia solani AG-1</taxon>
    </lineage>
</organism>
<name>L8X2V5_THACA</name>
<evidence type="ECO:0000313" key="1">
    <source>
        <dbReference type="EMBL" id="ELU44550.1"/>
    </source>
</evidence>
<dbReference type="OrthoDB" id="448450at2759"/>
<protein>
    <submittedName>
        <fullName evidence="1">Uncharacterized protein</fullName>
    </submittedName>
</protein>
<dbReference type="EMBL" id="AFRT01000293">
    <property type="protein sequence ID" value="ELU44550.1"/>
    <property type="molecule type" value="Genomic_DNA"/>
</dbReference>
<proteinExistence type="predicted"/>
<dbReference type="AlphaFoldDB" id="L8X2V5"/>
<evidence type="ECO:0000313" key="2">
    <source>
        <dbReference type="Proteomes" id="UP000011668"/>
    </source>
</evidence>
<dbReference type="Proteomes" id="UP000011668">
    <property type="component" value="Unassembled WGS sequence"/>
</dbReference>
<sequence>MSIPTLHLADGLATIQLNRPRSLNALTVDGMVSILCLLYHSLIKFLDYEFLSENLRKIDKMPDVLVSICKSKHPQMKSYDIYRSQLFKHQAAHFALVPTLGLVMKILTRGYHPDERHSWEILVALLNGPALGIAAGRPWAQPIILPLMIYSCSHAGTFRLYIRYARVYSFTYSQVFSAEDTTGFHRQAREHLLDRLDGLDPAALLSTKRMIQAGVHEKNDPRVVNFRESFLQAERFAGGVPGRRFGQLARKEVKHRL</sequence>
<gene>
    <name evidence="1" type="ORF">AG1IA_01410</name>
</gene>
<comment type="caution">
    <text evidence="1">The sequence shown here is derived from an EMBL/GenBank/DDBJ whole genome shotgun (WGS) entry which is preliminary data.</text>
</comment>
<reference evidence="1 2" key="1">
    <citation type="journal article" date="2013" name="Nat. Commun.">
        <title>The evolution and pathogenic mechanisms of the rice sheath blight pathogen.</title>
        <authorList>
            <person name="Zheng A."/>
            <person name="Lin R."/>
            <person name="Xu L."/>
            <person name="Qin P."/>
            <person name="Tang C."/>
            <person name="Ai P."/>
            <person name="Zhang D."/>
            <person name="Liu Y."/>
            <person name="Sun Z."/>
            <person name="Feng H."/>
            <person name="Wang Y."/>
            <person name="Chen Y."/>
            <person name="Liang X."/>
            <person name="Fu R."/>
            <person name="Li Q."/>
            <person name="Zhang J."/>
            <person name="Yu X."/>
            <person name="Xie Z."/>
            <person name="Ding L."/>
            <person name="Guan P."/>
            <person name="Tang J."/>
            <person name="Liang Y."/>
            <person name="Wang S."/>
            <person name="Deng Q."/>
            <person name="Li S."/>
            <person name="Zhu J."/>
            <person name="Wang L."/>
            <person name="Liu H."/>
            <person name="Li P."/>
        </authorList>
    </citation>
    <scope>NUCLEOTIDE SEQUENCE [LARGE SCALE GENOMIC DNA]</scope>
    <source>
        <strain evidence="2">AG-1 IA</strain>
    </source>
</reference>
<accession>L8X2V5</accession>
<dbReference type="STRING" id="983506.L8X2V5"/>